<accession>R7Z143</accession>
<reference evidence="25" key="1">
    <citation type="submission" date="2012-06" db="EMBL/GenBank/DDBJ databases">
        <title>The genome sequence of Coniosporium apollinis CBS 100218.</title>
        <authorList>
            <consortium name="The Broad Institute Genome Sequencing Platform"/>
            <person name="Cuomo C."/>
            <person name="Gorbushina A."/>
            <person name="Noack S."/>
            <person name="Walker B."/>
            <person name="Young S.K."/>
            <person name="Zeng Q."/>
            <person name="Gargeya S."/>
            <person name="Fitzgerald M."/>
            <person name="Haas B."/>
            <person name="Abouelleil A."/>
            <person name="Alvarado L."/>
            <person name="Arachchi H.M."/>
            <person name="Berlin A.M."/>
            <person name="Chapman S.B."/>
            <person name="Goldberg J."/>
            <person name="Griggs A."/>
            <person name="Gujja S."/>
            <person name="Hansen M."/>
            <person name="Howarth C."/>
            <person name="Imamovic A."/>
            <person name="Larimer J."/>
            <person name="McCowan C."/>
            <person name="Montmayeur A."/>
            <person name="Murphy C."/>
            <person name="Neiman D."/>
            <person name="Pearson M."/>
            <person name="Priest M."/>
            <person name="Roberts A."/>
            <person name="Saif S."/>
            <person name="Shea T."/>
            <person name="Sisk P."/>
            <person name="Sykes S."/>
            <person name="Wortman J."/>
            <person name="Nusbaum C."/>
            <person name="Birren B."/>
        </authorList>
    </citation>
    <scope>NUCLEOTIDE SEQUENCE [LARGE SCALE GENOMIC DNA]</scope>
    <source>
        <strain evidence="25">CBS 100218</strain>
    </source>
</reference>
<comment type="subcellular location">
    <subcellularLocation>
        <location evidence="3">Cell membrane</location>
        <topology evidence="3">Lipid-anchor</topology>
        <topology evidence="3">GPI-anchor</topology>
    </subcellularLocation>
    <subcellularLocation>
        <location evidence="2">Secreted</location>
        <location evidence="2">Cell wall</location>
    </subcellularLocation>
</comment>
<dbReference type="SUPFAM" id="SSF51445">
    <property type="entry name" value="(Trans)glycosidases"/>
    <property type="match status" value="1"/>
</dbReference>
<evidence type="ECO:0000256" key="6">
    <source>
        <dbReference type="ARBA" id="ARBA00019762"/>
    </source>
</evidence>
<dbReference type="GO" id="GO:0071555">
    <property type="term" value="P:cell wall organization"/>
    <property type="evidence" value="ECO:0007669"/>
    <property type="project" value="UniProtKB-KW"/>
</dbReference>
<evidence type="ECO:0000259" key="23">
    <source>
        <dbReference type="Pfam" id="PF09792"/>
    </source>
</evidence>
<keyword evidence="8" id="KW-0964">Secreted</keyword>
<evidence type="ECO:0000256" key="11">
    <source>
        <dbReference type="ARBA" id="ARBA00022801"/>
    </source>
</evidence>
<keyword evidence="25" id="KW-1185">Reference proteome</keyword>
<evidence type="ECO:0000256" key="19">
    <source>
        <dbReference type="ARBA" id="ARBA00032134"/>
    </source>
</evidence>
<feature type="compositionally biased region" description="Low complexity" evidence="21">
    <location>
        <begin position="372"/>
        <end position="397"/>
    </location>
</feature>
<evidence type="ECO:0000256" key="16">
    <source>
        <dbReference type="ARBA" id="ARBA00023316"/>
    </source>
</evidence>
<keyword evidence="15" id="KW-0449">Lipoprotein</keyword>
<comment type="similarity">
    <text evidence="4">Belongs to the glycosyl hydrolase 17 family.</text>
</comment>
<keyword evidence="14" id="KW-0119">Carbohydrate metabolism</keyword>
<evidence type="ECO:0000256" key="9">
    <source>
        <dbReference type="ARBA" id="ARBA00022622"/>
    </source>
</evidence>
<evidence type="ECO:0000256" key="2">
    <source>
        <dbReference type="ARBA" id="ARBA00004191"/>
    </source>
</evidence>
<evidence type="ECO:0000256" key="14">
    <source>
        <dbReference type="ARBA" id="ARBA00023277"/>
    </source>
</evidence>
<evidence type="ECO:0000256" key="12">
    <source>
        <dbReference type="ARBA" id="ARBA00023136"/>
    </source>
</evidence>
<dbReference type="Proteomes" id="UP000016924">
    <property type="component" value="Unassembled WGS sequence"/>
</dbReference>
<dbReference type="AlphaFoldDB" id="R7Z143"/>
<protein>
    <recommendedName>
        <fullName evidence="6">Probable glucan endo-1,3-beta-glucosidase eglC</fullName>
        <ecNumber evidence="5">3.2.1.39</ecNumber>
    </recommendedName>
    <alternativeName>
        <fullName evidence="19">Endo-1,3-beta-glucanase eglC</fullName>
    </alternativeName>
    <alternativeName>
        <fullName evidence="20">Laminarinase eglC</fullName>
    </alternativeName>
</protein>
<dbReference type="GO" id="GO:0009277">
    <property type="term" value="C:fungal-type cell wall"/>
    <property type="evidence" value="ECO:0007669"/>
    <property type="project" value="TreeGrafter"/>
</dbReference>
<evidence type="ECO:0000256" key="7">
    <source>
        <dbReference type="ARBA" id="ARBA00022512"/>
    </source>
</evidence>
<keyword evidence="10 22" id="KW-0732">Signal</keyword>
<evidence type="ECO:0000313" key="25">
    <source>
        <dbReference type="Proteomes" id="UP000016924"/>
    </source>
</evidence>
<dbReference type="GO" id="GO:0009986">
    <property type="term" value="C:cell surface"/>
    <property type="evidence" value="ECO:0007669"/>
    <property type="project" value="TreeGrafter"/>
</dbReference>
<dbReference type="GO" id="GO:0005886">
    <property type="term" value="C:plasma membrane"/>
    <property type="evidence" value="ECO:0007669"/>
    <property type="project" value="UniProtKB-SubCell"/>
</dbReference>
<comment type="catalytic activity">
    <reaction evidence="1">
        <text>Hydrolysis of (1-&gt;3)-beta-D-glucosidic linkages in (1-&gt;3)-beta-D-glucans.</text>
        <dbReference type="EC" id="3.2.1.39"/>
    </reaction>
</comment>
<dbReference type="GO" id="GO:0000272">
    <property type="term" value="P:polysaccharide catabolic process"/>
    <property type="evidence" value="ECO:0007669"/>
    <property type="project" value="UniProtKB-KW"/>
</dbReference>
<feature type="region of interest" description="Disordered" evidence="21">
    <location>
        <begin position="314"/>
        <end position="407"/>
    </location>
</feature>
<evidence type="ECO:0000256" key="5">
    <source>
        <dbReference type="ARBA" id="ARBA00012780"/>
    </source>
</evidence>
<dbReference type="EMBL" id="JH767590">
    <property type="protein sequence ID" value="EON67759.1"/>
    <property type="molecule type" value="Genomic_DNA"/>
</dbReference>
<feature type="domain" description="Ubiquitin 3 binding protein But2 C-terminal" evidence="23">
    <location>
        <begin position="434"/>
        <end position="572"/>
    </location>
</feature>
<dbReference type="Pfam" id="PF09792">
    <property type="entry name" value="But2"/>
    <property type="match status" value="1"/>
</dbReference>
<dbReference type="FunFam" id="3.20.20.80:FF:000233">
    <property type="entry name" value="Probable glucan endo-1,3-beta-glucosidase eglC"/>
    <property type="match status" value="1"/>
</dbReference>
<feature type="chain" id="PRO_5004461334" description="Probable glucan endo-1,3-beta-glucosidase eglC" evidence="22">
    <location>
        <begin position="19"/>
        <end position="584"/>
    </location>
</feature>
<comment type="function">
    <text evidence="18">Glucanases play a role in cell expansion during growth, in cell-cell fusion during mating, and in spore release during sporulation. This enzyme may be involved in beta-glucan degradation and also function biosynthetically as a transglycosylase.</text>
</comment>
<dbReference type="OMA" id="YPYYENQ"/>
<dbReference type="eggNOG" id="ENOG502SI3D">
    <property type="taxonomic scope" value="Eukaryota"/>
</dbReference>
<evidence type="ECO:0000256" key="17">
    <source>
        <dbReference type="ARBA" id="ARBA00023326"/>
    </source>
</evidence>
<dbReference type="PANTHER" id="PTHR16631:SF13">
    <property type="entry name" value="GLUCAN ENDO-1,3-BETA-GLUCOSIDASE EGLC-RELATED"/>
    <property type="match status" value="1"/>
</dbReference>
<organism evidence="24 25">
    <name type="scientific">Coniosporium apollinis (strain CBS 100218)</name>
    <name type="common">Rock-inhabiting black yeast</name>
    <dbReference type="NCBI Taxonomy" id="1168221"/>
    <lineage>
        <taxon>Eukaryota</taxon>
        <taxon>Fungi</taxon>
        <taxon>Dikarya</taxon>
        <taxon>Ascomycota</taxon>
        <taxon>Pezizomycotina</taxon>
        <taxon>Dothideomycetes</taxon>
        <taxon>Dothideomycetes incertae sedis</taxon>
        <taxon>Coniosporium</taxon>
    </lineage>
</organism>
<dbReference type="InterPro" id="IPR018620">
    <property type="entry name" value="Ubiquitin3-bd_protein_But2_C"/>
</dbReference>
<dbReference type="HOGENOM" id="CLU_028820_1_0_1"/>
<evidence type="ECO:0000256" key="8">
    <source>
        <dbReference type="ARBA" id="ARBA00022525"/>
    </source>
</evidence>
<evidence type="ECO:0000256" key="18">
    <source>
        <dbReference type="ARBA" id="ARBA00025152"/>
    </source>
</evidence>
<evidence type="ECO:0000313" key="24">
    <source>
        <dbReference type="EMBL" id="EON67759.1"/>
    </source>
</evidence>
<proteinExistence type="inferred from homology"/>
<feature type="compositionally biased region" description="Low complexity" evidence="21">
    <location>
        <begin position="322"/>
        <end position="356"/>
    </location>
</feature>
<dbReference type="GeneID" id="19904324"/>
<keyword evidence="9" id="KW-0336">GPI-anchor</keyword>
<dbReference type="RefSeq" id="XP_007783076.1">
    <property type="nucleotide sequence ID" value="XM_007784886.1"/>
</dbReference>
<dbReference type="STRING" id="1168221.R7Z143"/>
<sequence length="584" mass="59594">MLFSRLFALSSALSVAVAQYKGFNYGNVFMNGAPKQQVDFENEFNTAKNLIGTSGFTSARLYTMIQAGTANTPISAIPAAINTQTSLLLGLWASAGQGSFDNEVAALLAAIAQYGTAFTDLIAGISVGSEDLYRISPTGIINLSGAGANPDTLVSYINQVRRAIAGTAAASKSIGHVDTWTAFVNGSNNAVISACDWLGMDAYPYFQNTQANSIENSYELFFEAYDATVAVSQGRPVWVTETGHPVSGPQQNEAVANLANAERYWEEVGCALFNNINTWYYTLQDAAPDVPSPSFGIVGSTLSTTPLFDLSCPAGSPGAGSGSIPSSSAASSPASSATSASAPSSTASVPSASGTTETAVTAITPVPGPSLAPSGSVSSAIPSSAAPSQPAGSPSAGTTQAPSAAPSTLITVTQPATSLPAPSSCPTTLTTPFEYPHLIVPVDASQPNRAFGTSYNGRFSPAISTLFNFDIPAAYAGRTCSLVFLLPSREQLVSSSFTLSGAGGLVVDALAVPATEGTSFAIVPAGTRIGGVESVRPGNGWVVASGACRAGERVGYRVGATGGLDLEYFQNSAMAPIGLYVTVC</sequence>
<keyword evidence="17" id="KW-0624">Polysaccharide degradation</keyword>
<evidence type="ECO:0000256" key="15">
    <source>
        <dbReference type="ARBA" id="ARBA00023288"/>
    </source>
</evidence>
<evidence type="ECO:0000256" key="20">
    <source>
        <dbReference type="ARBA" id="ARBA00032906"/>
    </source>
</evidence>
<dbReference type="EC" id="3.2.1.39" evidence="5"/>
<gene>
    <name evidence="24" type="ORF">W97_07013</name>
</gene>
<evidence type="ECO:0000256" key="21">
    <source>
        <dbReference type="SAM" id="MobiDB-lite"/>
    </source>
</evidence>
<dbReference type="GO" id="GO:0098552">
    <property type="term" value="C:side of membrane"/>
    <property type="evidence" value="ECO:0007669"/>
    <property type="project" value="UniProtKB-KW"/>
</dbReference>
<evidence type="ECO:0000256" key="4">
    <source>
        <dbReference type="ARBA" id="ARBA00008773"/>
    </source>
</evidence>
<feature type="compositionally biased region" description="Polar residues" evidence="21">
    <location>
        <begin position="398"/>
        <end position="407"/>
    </location>
</feature>
<evidence type="ECO:0000256" key="13">
    <source>
        <dbReference type="ARBA" id="ARBA00023180"/>
    </source>
</evidence>
<evidence type="ECO:0000256" key="3">
    <source>
        <dbReference type="ARBA" id="ARBA00004609"/>
    </source>
</evidence>
<keyword evidence="13" id="KW-0325">Glycoprotein</keyword>
<dbReference type="OrthoDB" id="77201at2759"/>
<keyword evidence="16" id="KW-0961">Cell wall biogenesis/degradation</keyword>
<dbReference type="GO" id="GO:0005576">
    <property type="term" value="C:extracellular region"/>
    <property type="evidence" value="ECO:0007669"/>
    <property type="project" value="TreeGrafter"/>
</dbReference>
<feature type="signal peptide" evidence="22">
    <location>
        <begin position="1"/>
        <end position="18"/>
    </location>
</feature>
<evidence type="ECO:0000256" key="1">
    <source>
        <dbReference type="ARBA" id="ARBA00000382"/>
    </source>
</evidence>
<keyword evidence="12" id="KW-0472">Membrane</keyword>
<keyword evidence="11" id="KW-0378">Hydrolase</keyword>
<dbReference type="PANTHER" id="PTHR16631">
    <property type="entry name" value="GLUCAN 1,3-BETA-GLUCOSIDASE"/>
    <property type="match status" value="1"/>
</dbReference>
<dbReference type="InterPro" id="IPR050732">
    <property type="entry name" value="Beta-glucan_modifiers"/>
</dbReference>
<evidence type="ECO:0000256" key="22">
    <source>
        <dbReference type="SAM" id="SignalP"/>
    </source>
</evidence>
<keyword evidence="7" id="KW-0134">Cell wall</keyword>
<name>R7Z143_CONA1</name>
<dbReference type="GO" id="GO:0042973">
    <property type="term" value="F:glucan endo-1,3-beta-D-glucosidase activity"/>
    <property type="evidence" value="ECO:0007669"/>
    <property type="project" value="UniProtKB-EC"/>
</dbReference>
<evidence type="ECO:0000256" key="10">
    <source>
        <dbReference type="ARBA" id="ARBA00022729"/>
    </source>
</evidence>
<dbReference type="InterPro" id="IPR017853">
    <property type="entry name" value="GH"/>
</dbReference>